<name>A0A1Y2CXW3_9FUNG</name>
<evidence type="ECO:0000313" key="1">
    <source>
        <dbReference type="EMBL" id="ORY51674.1"/>
    </source>
</evidence>
<dbReference type="AlphaFoldDB" id="A0A1Y2CXW3"/>
<dbReference type="Proteomes" id="UP000193642">
    <property type="component" value="Unassembled WGS sequence"/>
</dbReference>
<protein>
    <submittedName>
        <fullName evidence="1">Uncharacterized protein</fullName>
    </submittedName>
</protein>
<gene>
    <name evidence="1" type="ORF">BCR33DRAFT_461603</name>
</gene>
<keyword evidence="2" id="KW-1185">Reference proteome</keyword>
<sequence>MHTSIQDAPKPIIPATTISKEAVPEPPSSDHTSAVLLAEEKLKRLCMSINGLPRTPSEHKPKVYDYIVYQGYLDHLEIRLNTLAAHVHTFIIVYHKTHQLSKLEHNLALLHSGNNSFLFQSLKVPYSMLE</sequence>
<evidence type="ECO:0000313" key="2">
    <source>
        <dbReference type="Proteomes" id="UP000193642"/>
    </source>
</evidence>
<accession>A0A1Y2CXW3</accession>
<dbReference type="OrthoDB" id="6474464at2759"/>
<proteinExistence type="predicted"/>
<comment type="caution">
    <text evidence="1">The sequence shown here is derived from an EMBL/GenBank/DDBJ whole genome shotgun (WGS) entry which is preliminary data.</text>
</comment>
<dbReference type="EMBL" id="MCGO01000005">
    <property type="protein sequence ID" value="ORY51674.1"/>
    <property type="molecule type" value="Genomic_DNA"/>
</dbReference>
<reference evidence="1 2" key="1">
    <citation type="submission" date="2016-07" db="EMBL/GenBank/DDBJ databases">
        <title>Pervasive Adenine N6-methylation of Active Genes in Fungi.</title>
        <authorList>
            <consortium name="DOE Joint Genome Institute"/>
            <person name="Mondo S.J."/>
            <person name="Dannebaum R.O."/>
            <person name="Kuo R.C."/>
            <person name="Labutti K."/>
            <person name="Haridas S."/>
            <person name="Kuo A."/>
            <person name="Salamov A."/>
            <person name="Ahrendt S.R."/>
            <person name="Lipzen A."/>
            <person name="Sullivan W."/>
            <person name="Andreopoulos W.B."/>
            <person name="Clum A."/>
            <person name="Lindquist E."/>
            <person name="Daum C."/>
            <person name="Ramamoorthy G.K."/>
            <person name="Gryganskyi A."/>
            <person name="Culley D."/>
            <person name="Magnuson J.K."/>
            <person name="James T.Y."/>
            <person name="O'Malley M.A."/>
            <person name="Stajich J.E."/>
            <person name="Spatafora J.W."/>
            <person name="Visel A."/>
            <person name="Grigoriev I.V."/>
        </authorList>
    </citation>
    <scope>NUCLEOTIDE SEQUENCE [LARGE SCALE GENOMIC DNA]</scope>
    <source>
        <strain evidence="1 2">JEL800</strain>
    </source>
</reference>
<organism evidence="1 2">
    <name type="scientific">Rhizoclosmatium globosum</name>
    <dbReference type="NCBI Taxonomy" id="329046"/>
    <lineage>
        <taxon>Eukaryota</taxon>
        <taxon>Fungi</taxon>
        <taxon>Fungi incertae sedis</taxon>
        <taxon>Chytridiomycota</taxon>
        <taxon>Chytridiomycota incertae sedis</taxon>
        <taxon>Chytridiomycetes</taxon>
        <taxon>Chytridiales</taxon>
        <taxon>Chytriomycetaceae</taxon>
        <taxon>Rhizoclosmatium</taxon>
    </lineage>
</organism>